<sequence length="338" mass="38776">MVTGELTDGLFPPYTALSYTWGTMERTCPILINGLHCNITSDLFEAMKAIREMQQSHDDMSGYWWIDMLCINQNDLSERGHQVGMMRDIFQKATLVVAWLGPDYNDSSVAMEDYRGQLRSLRNSDYEWEDDQRYFDLQLNFRRFLSRPYWSRVWIIQELCVAQRILLACGKRTVPWEIFQAEAQGDPERSAHPTYLQLTLSMDNFQVLIPYSLMELRTKLQSSKMSLGSLLTFSAQSLSTDLRDRIFGLLGMATGDSIGGIVPDYTMSPCRVFCCAIRAILHRLSSRHVTAVEETRIGDAIKKCLHNPESKDDSSRAYCDGVECNVWWCCLEVALFDS</sequence>
<evidence type="ECO:0000313" key="2">
    <source>
        <dbReference type="EMBL" id="CAI6093764.1"/>
    </source>
</evidence>
<comment type="caution">
    <text evidence="2">The sequence shown here is derived from an EMBL/GenBank/DDBJ whole genome shotgun (WGS) entry which is preliminary data.</text>
</comment>
<reference evidence="2" key="1">
    <citation type="submission" date="2023-01" db="EMBL/GenBank/DDBJ databases">
        <authorList>
            <person name="Piombo E."/>
        </authorList>
    </citation>
    <scope>NUCLEOTIDE SEQUENCE</scope>
</reference>
<dbReference type="Pfam" id="PF06985">
    <property type="entry name" value="HET"/>
    <property type="match status" value="1"/>
</dbReference>
<organism evidence="2 3">
    <name type="scientific">Clonostachys chloroleuca</name>
    <dbReference type="NCBI Taxonomy" id="1926264"/>
    <lineage>
        <taxon>Eukaryota</taxon>
        <taxon>Fungi</taxon>
        <taxon>Dikarya</taxon>
        <taxon>Ascomycota</taxon>
        <taxon>Pezizomycotina</taxon>
        <taxon>Sordariomycetes</taxon>
        <taxon>Hypocreomycetidae</taxon>
        <taxon>Hypocreales</taxon>
        <taxon>Bionectriaceae</taxon>
        <taxon>Clonostachys</taxon>
    </lineage>
</organism>
<proteinExistence type="predicted"/>
<dbReference type="PANTHER" id="PTHR24148">
    <property type="entry name" value="ANKYRIN REPEAT DOMAIN-CONTAINING PROTEIN 39 HOMOLOG-RELATED"/>
    <property type="match status" value="1"/>
</dbReference>
<dbReference type="PANTHER" id="PTHR24148:SF73">
    <property type="entry name" value="HET DOMAIN PROTEIN (AFU_ORTHOLOGUE AFUA_8G01020)"/>
    <property type="match status" value="1"/>
</dbReference>
<dbReference type="InterPro" id="IPR010730">
    <property type="entry name" value="HET"/>
</dbReference>
<dbReference type="Proteomes" id="UP001160390">
    <property type="component" value="Unassembled WGS sequence"/>
</dbReference>
<protein>
    <recommendedName>
        <fullName evidence="1">Heterokaryon incompatibility domain-containing protein</fullName>
    </recommendedName>
</protein>
<feature type="domain" description="Heterokaryon incompatibility" evidence="1">
    <location>
        <begin position="14"/>
        <end position="158"/>
    </location>
</feature>
<dbReference type="EMBL" id="CABFNP030001245">
    <property type="protein sequence ID" value="CAI6093764.1"/>
    <property type="molecule type" value="Genomic_DNA"/>
</dbReference>
<evidence type="ECO:0000313" key="3">
    <source>
        <dbReference type="Proteomes" id="UP001160390"/>
    </source>
</evidence>
<gene>
    <name evidence="2" type="ORF">CCHLO57077_00000829</name>
</gene>
<keyword evidence="3" id="KW-1185">Reference proteome</keyword>
<dbReference type="InterPro" id="IPR052895">
    <property type="entry name" value="HetReg/Transcr_Mod"/>
</dbReference>
<name>A0AA35Q7W2_9HYPO</name>
<evidence type="ECO:0000259" key="1">
    <source>
        <dbReference type="Pfam" id="PF06985"/>
    </source>
</evidence>
<dbReference type="AlphaFoldDB" id="A0AA35Q7W2"/>
<accession>A0AA35Q7W2</accession>